<protein>
    <submittedName>
        <fullName evidence="1">Colicin V synthesis protein</fullName>
    </submittedName>
</protein>
<dbReference type="EMBL" id="RMVG01000015">
    <property type="protein sequence ID" value="RPD97631.1"/>
    <property type="molecule type" value="Genomic_DNA"/>
</dbReference>
<reference evidence="1 2" key="1">
    <citation type="submission" date="2018-11" db="EMBL/GenBank/DDBJ databases">
        <title>Whole genome sequencing of Pantoea sp. RIT388.</title>
        <authorList>
            <person name="Gan H.M."/>
            <person name="Hudson A.O."/>
        </authorList>
    </citation>
    <scope>NUCLEOTIDE SEQUENCE [LARGE SCALE GENOMIC DNA]</scope>
    <source>
        <strain evidence="1 2">RIT388</strain>
    </source>
</reference>
<dbReference type="AlphaFoldDB" id="A0A3N4NN18"/>
<comment type="caution">
    <text evidence="1">The sequence shown here is derived from an EMBL/GenBank/DDBJ whole genome shotgun (WGS) entry which is preliminary data.</text>
</comment>
<proteinExistence type="predicted"/>
<dbReference type="Proteomes" id="UP000281332">
    <property type="component" value="Unassembled WGS sequence"/>
</dbReference>
<evidence type="ECO:0000313" key="2">
    <source>
        <dbReference type="Proteomes" id="UP000281332"/>
    </source>
</evidence>
<name>A0A3N4NN18_9GAMM</name>
<organism evidence="1 2">
    <name type="scientific">Candidatus Pantoea deserta</name>
    <dbReference type="NCBI Taxonomy" id="1869313"/>
    <lineage>
        <taxon>Bacteria</taxon>
        <taxon>Pseudomonadati</taxon>
        <taxon>Pseudomonadota</taxon>
        <taxon>Gammaproteobacteria</taxon>
        <taxon>Enterobacterales</taxon>
        <taxon>Erwiniaceae</taxon>
        <taxon>Pantoea</taxon>
    </lineage>
</organism>
<dbReference type="RefSeq" id="WP_123802223.1">
    <property type="nucleotide sequence ID" value="NZ_RMVG01000015.1"/>
</dbReference>
<sequence>MRELTIPEISGVSGAEFNLYNAALFIGDHLASAVICTVAGAIGGGTIGYLHGGDAMGVLGLQAIGQLVGAAGGGIIGGIGGLVGGSIVSLSYCMPLVNQFVDLLVSGGIQ</sequence>
<keyword evidence="2" id="KW-1185">Reference proteome</keyword>
<evidence type="ECO:0000313" key="1">
    <source>
        <dbReference type="EMBL" id="RPD97631.1"/>
    </source>
</evidence>
<accession>A0A3N4NN18</accession>
<gene>
    <name evidence="1" type="ORF">BBB56_17625</name>
</gene>